<reference evidence="1" key="1">
    <citation type="submission" date="2019-08" db="EMBL/GenBank/DDBJ databases">
        <title>Genome sequence of Clostridiales bacterium MT110.</title>
        <authorList>
            <person name="Cao J."/>
        </authorList>
    </citation>
    <scope>NUCLEOTIDE SEQUENCE</scope>
    <source>
        <strain evidence="1">MT110</strain>
    </source>
</reference>
<dbReference type="EMBL" id="CP042469">
    <property type="protein sequence ID" value="QOX62311.1"/>
    <property type="molecule type" value="Genomic_DNA"/>
</dbReference>
<evidence type="ECO:0000313" key="2">
    <source>
        <dbReference type="Proteomes" id="UP000594014"/>
    </source>
</evidence>
<name>A0ACD1A7J9_9FIRM</name>
<proteinExistence type="predicted"/>
<evidence type="ECO:0000313" key="1">
    <source>
        <dbReference type="EMBL" id="QOX62311.1"/>
    </source>
</evidence>
<sequence length="268" mass="29309">MPEVISQKNRRIVAAVWLLGFILIWEFVSFLLVKTLGPDTAATKLPYLHTVIATFAANWQPLLEAGGVTFSRAALGFFIGAGVGILLAVIMSLSKVAERIAFPYLIISQMIPVLGLAPIIFNIVRDMNASRIIIAAYITFFPVAVNMLSGLKSVEQDKKDLLYSIAASKFSVYRKLMFPFSMPYLFTGLKITAPMAVTASILVDMLGSSSGIGVKILYSLYSSSSDIFWASVLTSAFMGIISFHIVNLLEKLLLPWKRAAVRKEGDAS</sequence>
<keyword evidence="2" id="KW-1185">Reference proteome</keyword>
<accession>A0ACD1A7J9</accession>
<dbReference type="Proteomes" id="UP000594014">
    <property type="component" value="Chromosome"/>
</dbReference>
<gene>
    <name evidence="1" type="ORF">FRZ06_02535</name>
</gene>
<protein>
    <submittedName>
        <fullName evidence="1">ABC transporter permease</fullName>
    </submittedName>
</protein>
<organism evidence="1 2">
    <name type="scientific">Anoxybacterium hadale</name>
    <dbReference type="NCBI Taxonomy" id="3408580"/>
    <lineage>
        <taxon>Bacteria</taxon>
        <taxon>Bacillati</taxon>
        <taxon>Bacillota</taxon>
        <taxon>Clostridia</taxon>
        <taxon>Peptostreptococcales</taxon>
        <taxon>Anaerovoracaceae</taxon>
        <taxon>Anoxybacterium</taxon>
    </lineage>
</organism>